<dbReference type="Gene3D" id="3.30.70.2330">
    <property type="match status" value="1"/>
</dbReference>
<accession>A0ABY8X1M1</accession>
<evidence type="ECO:0000313" key="5">
    <source>
        <dbReference type="Proteomes" id="UP001236415"/>
    </source>
</evidence>
<keyword evidence="1" id="KW-0479">Metal-binding</keyword>
<keyword evidence="2" id="KW-0378">Hydrolase</keyword>
<sequence>MHKKVYAAIIGMKYYPSSLKVKVGDPVFLVKDPDNLSDPEAIRVVLPSHGQVGYIANNSASVPRGCRSAGRIYDSFRQQTLGVVQFIFHDIAIIELKEVATKPGTGEKEAFIMYRTPSEQI</sequence>
<keyword evidence="5" id="KW-1185">Reference proteome</keyword>
<organism evidence="4 5">
    <name type="scientific">Paenibacillus polygoni</name>
    <dbReference type="NCBI Taxonomy" id="3050112"/>
    <lineage>
        <taxon>Bacteria</taxon>
        <taxon>Bacillati</taxon>
        <taxon>Bacillota</taxon>
        <taxon>Bacilli</taxon>
        <taxon>Bacillales</taxon>
        <taxon>Paenibacillaceae</taxon>
        <taxon>Paenibacillus</taxon>
    </lineage>
</organism>
<evidence type="ECO:0000256" key="1">
    <source>
        <dbReference type="ARBA" id="ARBA00022723"/>
    </source>
</evidence>
<evidence type="ECO:0000313" key="4">
    <source>
        <dbReference type="EMBL" id="WIV18376.1"/>
    </source>
</evidence>
<dbReference type="RefSeq" id="WP_160034536.1">
    <property type="nucleotide sequence ID" value="NZ_CP127162.1"/>
</dbReference>
<evidence type="ECO:0000259" key="3">
    <source>
        <dbReference type="SMART" id="SM00910"/>
    </source>
</evidence>
<dbReference type="SMART" id="SM00910">
    <property type="entry name" value="HIRAN"/>
    <property type="match status" value="1"/>
</dbReference>
<dbReference type="InterPro" id="IPR014905">
    <property type="entry name" value="HIRAN"/>
</dbReference>
<dbReference type="Proteomes" id="UP001236415">
    <property type="component" value="Chromosome"/>
</dbReference>
<proteinExistence type="predicted"/>
<protein>
    <submittedName>
        <fullName evidence="4">HIRAN domain-containing protein</fullName>
    </submittedName>
</protein>
<reference evidence="4 5" key="1">
    <citation type="submission" date="2023-06" db="EMBL/GenBank/DDBJ databases">
        <title>Paenibacillus polygonum sp. nov., an endophytic bacterium, isolated from Polygonum lapathifolium L. in Nanji Wetland National Nature Reserve, South of Poyang Lake, Jiangxi Province, China.</title>
        <authorList>
            <person name="Yu Z."/>
        </authorList>
    </citation>
    <scope>NUCLEOTIDE SEQUENCE [LARGE SCALE GENOMIC DNA]</scope>
    <source>
        <strain evidence="4 5">C31</strain>
    </source>
</reference>
<dbReference type="Pfam" id="PF08797">
    <property type="entry name" value="HIRAN"/>
    <property type="match status" value="1"/>
</dbReference>
<feature type="domain" description="HIRAN" evidence="3">
    <location>
        <begin position="2"/>
        <end position="98"/>
    </location>
</feature>
<name>A0ABY8X1M1_9BACL</name>
<gene>
    <name evidence="4" type="ORF">QPK24_18565</name>
</gene>
<dbReference type="EMBL" id="CP127162">
    <property type="protein sequence ID" value="WIV18376.1"/>
    <property type="molecule type" value="Genomic_DNA"/>
</dbReference>
<evidence type="ECO:0000256" key="2">
    <source>
        <dbReference type="ARBA" id="ARBA00022801"/>
    </source>
</evidence>